<evidence type="ECO:0000313" key="3">
    <source>
        <dbReference type="EMBL" id="CCC41329.1"/>
    </source>
</evidence>
<proteinExistence type="predicted"/>
<dbReference type="HOGENOM" id="CLU_560965_0_0_2"/>
<reference evidence="3 4" key="1">
    <citation type="journal article" date="2011" name="PLoS ONE">
        <title>Haloquadratum walsbyi: limited diversity in a global pond.</title>
        <authorList>
            <person name="Dyall-Smith M."/>
            <person name="Pfeiffer F."/>
            <person name="Klee K."/>
            <person name="Palm P."/>
            <person name="Gross K."/>
            <person name="Schuster S.C."/>
            <person name="Rampp M."/>
            <person name="Oesterhelt D."/>
        </authorList>
    </citation>
    <scope>NUCLEOTIDE SEQUENCE [LARGE SCALE GENOMIC DNA]</scope>
    <source>
        <strain evidence="4">DSM 16854 / JCM 12705 / C23</strain>
    </source>
</reference>
<feature type="transmembrane region" description="Helical" evidence="2">
    <location>
        <begin position="266"/>
        <end position="283"/>
    </location>
</feature>
<feature type="transmembrane region" description="Helical" evidence="2">
    <location>
        <begin position="203"/>
        <end position="220"/>
    </location>
</feature>
<feature type="compositionally biased region" description="Basic and acidic residues" evidence="1">
    <location>
        <begin position="421"/>
        <end position="436"/>
    </location>
</feature>
<feature type="region of interest" description="Disordered" evidence="1">
    <location>
        <begin position="421"/>
        <end position="445"/>
    </location>
</feature>
<accession>G0LMK9</accession>
<dbReference type="EMBL" id="FR746099">
    <property type="protein sequence ID" value="CCC41329.1"/>
    <property type="molecule type" value="Genomic_DNA"/>
</dbReference>
<protein>
    <submittedName>
        <fullName evidence="3">Uncharacterized protein</fullName>
    </submittedName>
</protein>
<feature type="transmembrane region" description="Helical" evidence="2">
    <location>
        <begin position="295"/>
        <end position="319"/>
    </location>
</feature>
<organism evidence="3 4">
    <name type="scientific">Haloquadratum walsbyi (strain DSM 16854 / JCM 12705 / C23)</name>
    <dbReference type="NCBI Taxonomy" id="768065"/>
    <lineage>
        <taxon>Archaea</taxon>
        <taxon>Methanobacteriati</taxon>
        <taxon>Methanobacteriota</taxon>
        <taxon>Stenosarchaea group</taxon>
        <taxon>Halobacteria</taxon>
        <taxon>Halobacteriales</taxon>
        <taxon>Haloferacaceae</taxon>
        <taxon>Haloquadratum</taxon>
    </lineage>
</organism>
<dbReference type="KEGG" id="hwc:Hqrw_3579"/>
<keyword evidence="2" id="KW-0812">Transmembrane</keyword>
<feature type="transmembrane region" description="Helical" evidence="2">
    <location>
        <begin position="126"/>
        <end position="149"/>
    </location>
</feature>
<feature type="transmembrane region" description="Helical" evidence="2">
    <location>
        <begin position="386"/>
        <end position="407"/>
    </location>
</feature>
<dbReference type="AlphaFoldDB" id="G0LMK9"/>
<evidence type="ECO:0000256" key="1">
    <source>
        <dbReference type="SAM" id="MobiDB-lite"/>
    </source>
</evidence>
<feature type="transmembrane region" description="Helical" evidence="2">
    <location>
        <begin position="346"/>
        <end position="366"/>
    </location>
</feature>
<name>G0LMK9_HALWC</name>
<sequence length="486" mass="54697">MPSTKSPHYDVTAYLRQPYFHPTYKRLRLLIHGMGDDESKSAQQSHYKRWTSETGPFYRACAVLPLDKASDASLPNKPALEVTSGITRLVLRNLPIVLLVVLTVYVPTLAFGFIRDGRLSVSIGTPNLITIGLLVPAALIGTVWLYLIYRIVSSPLYGSQLHRSTVFFGTAIPLGIGTVYTLYDVLLVSGSAGKPAMTVQAGYFLFVLIAGHLVYDGLVIKTEHLLSRLGETSIVERAAYDEFYKEMTETLEQSYEVGPVEFPRSVMFALVVALGPLLLPFILTSFQPWEATSYVAYNLVTLFVLAVFYDVFVLIYYFVELLRRDILQYQPFHPDEHGGFRDLGRFAMRVNVILFVAGMYVAYRFYAEGVVRLSETSLSSPIAALTWGAFYIGPLVGYIGLTAFWLYHSFLRMHRKMEKGKKQQIEKNQREARETDQPYSSEFTDTRADAEPWQSLQGAPTWPIKRQSLVGVIVIDTVPIVASFVL</sequence>
<evidence type="ECO:0000313" key="4">
    <source>
        <dbReference type="Proteomes" id="UP000007954"/>
    </source>
</evidence>
<evidence type="ECO:0000256" key="2">
    <source>
        <dbReference type="SAM" id="Phobius"/>
    </source>
</evidence>
<feature type="transmembrane region" description="Helical" evidence="2">
    <location>
        <begin position="94"/>
        <end position="114"/>
    </location>
</feature>
<feature type="transmembrane region" description="Helical" evidence="2">
    <location>
        <begin position="161"/>
        <end position="183"/>
    </location>
</feature>
<keyword evidence="2" id="KW-1133">Transmembrane helix</keyword>
<gene>
    <name evidence="3" type="ordered locus">Hqrw_3579</name>
</gene>
<dbReference type="Proteomes" id="UP000007954">
    <property type="component" value="Chromosome"/>
</dbReference>
<keyword evidence="2" id="KW-0472">Membrane</keyword>